<dbReference type="Proteomes" id="UP000619976">
    <property type="component" value="Unassembled WGS sequence"/>
</dbReference>
<dbReference type="PRINTS" id="PR00081">
    <property type="entry name" value="GDHRDH"/>
</dbReference>
<organism evidence="4 6">
    <name type="scientific">Proteus penneri</name>
    <dbReference type="NCBI Taxonomy" id="102862"/>
    <lineage>
        <taxon>Bacteria</taxon>
        <taxon>Pseudomonadati</taxon>
        <taxon>Pseudomonadota</taxon>
        <taxon>Gammaproteobacteria</taxon>
        <taxon>Enterobacterales</taxon>
        <taxon>Morganellaceae</taxon>
        <taxon>Proteus</taxon>
    </lineage>
</organism>
<accession>A0A379ER80</accession>
<reference evidence="4" key="1">
    <citation type="submission" date="2015-06" db="EMBL/GenBank/DDBJ databases">
        <authorList>
            <person name="Urmite Genomes Urmite Genomes"/>
        </authorList>
    </citation>
    <scope>NUCLEOTIDE SEQUENCE [LARGE SCALE GENOMIC DNA]</scope>
    <source>
        <strain evidence="4">CSUR P1867</strain>
    </source>
</reference>
<dbReference type="InterPro" id="IPR036291">
    <property type="entry name" value="NAD(P)-bd_dom_sf"/>
</dbReference>
<dbReference type="AlphaFoldDB" id="A0A0G4QGW1"/>
<reference evidence="6" key="2">
    <citation type="submission" date="2015-06" db="EMBL/GenBank/DDBJ databases">
        <authorList>
            <person name="Urmite Genomes"/>
        </authorList>
    </citation>
    <scope>NUCLEOTIDE SEQUENCE [LARGE SCALE GENOMIC DNA]</scope>
    <source>
        <strain evidence="6">CSUR P1867</strain>
    </source>
</reference>
<evidence type="ECO:0000256" key="2">
    <source>
        <dbReference type="ARBA" id="ARBA00023002"/>
    </source>
</evidence>
<feature type="domain" description="Ketoreductase" evidence="3">
    <location>
        <begin position="12"/>
        <end position="186"/>
    </location>
</feature>
<name>A0A0G4QGW1_9GAMM</name>
<dbReference type="InterPro" id="IPR057326">
    <property type="entry name" value="KR_dom"/>
</dbReference>
<dbReference type="SMART" id="SM00822">
    <property type="entry name" value="PKS_KR"/>
    <property type="match status" value="1"/>
</dbReference>
<accession>A0A0G4QGW1</accession>
<evidence type="ECO:0000313" key="6">
    <source>
        <dbReference type="Proteomes" id="UP000183920"/>
    </source>
</evidence>
<dbReference type="EMBL" id="JAEKCB010000005">
    <property type="protein sequence ID" value="MBJ2118252.1"/>
    <property type="molecule type" value="Genomic_DNA"/>
</dbReference>
<dbReference type="NCBIfam" id="NF009466">
    <property type="entry name" value="PRK12826.1-2"/>
    <property type="match status" value="1"/>
</dbReference>
<evidence type="ECO:0000259" key="3">
    <source>
        <dbReference type="SMART" id="SM00822"/>
    </source>
</evidence>
<dbReference type="NCBIfam" id="NF005559">
    <property type="entry name" value="PRK07231.1"/>
    <property type="match status" value="1"/>
</dbReference>
<dbReference type="InterPro" id="IPR020904">
    <property type="entry name" value="Sc_DH/Rdtase_CS"/>
</dbReference>
<dbReference type="NCBIfam" id="NF005309">
    <property type="entry name" value="PRK06841.1"/>
    <property type="match status" value="1"/>
</dbReference>
<evidence type="ECO:0000256" key="1">
    <source>
        <dbReference type="ARBA" id="ARBA00006484"/>
    </source>
</evidence>
<dbReference type="InterPro" id="IPR002347">
    <property type="entry name" value="SDR_fam"/>
</dbReference>
<gene>
    <name evidence="4" type="primary">kduD_2</name>
    <name evidence="4" type="ORF">BN1804_03338</name>
    <name evidence="5" type="ORF">JFQ69_11350</name>
</gene>
<evidence type="ECO:0000313" key="7">
    <source>
        <dbReference type="Proteomes" id="UP000619976"/>
    </source>
</evidence>
<dbReference type="Pfam" id="PF13561">
    <property type="entry name" value="adh_short_C2"/>
    <property type="match status" value="1"/>
</dbReference>
<evidence type="ECO:0000313" key="4">
    <source>
        <dbReference type="EMBL" id="CRL65093.1"/>
    </source>
</evidence>
<proteinExistence type="inferred from homology"/>
<dbReference type="FunFam" id="3.40.50.720:FF:000084">
    <property type="entry name" value="Short-chain dehydrogenase reductase"/>
    <property type="match status" value="1"/>
</dbReference>
<reference evidence="5 7" key="3">
    <citation type="submission" date="2020-12" db="EMBL/GenBank/DDBJ databases">
        <title>Enhanced detection system for hospital associated transmission using whole genome sequencing surveillance.</title>
        <authorList>
            <person name="Harrison L.H."/>
            <person name="Van Tyne D."/>
            <person name="Marsh J.W."/>
            <person name="Griffith M.P."/>
            <person name="Snyder D.J."/>
            <person name="Cooper V.S."/>
            <person name="Mustapha M."/>
        </authorList>
    </citation>
    <scope>NUCLEOTIDE SEQUENCE [LARGE SCALE GENOMIC DNA]</scope>
    <source>
        <strain evidence="5 7">PR00195</strain>
    </source>
</reference>
<dbReference type="RefSeq" id="WP_006534418.1">
    <property type="nucleotide sequence ID" value="NZ_CAXOKJ010000004.1"/>
</dbReference>
<dbReference type="PANTHER" id="PTHR42760">
    <property type="entry name" value="SHORT-CHAIN DEHYDROGENASES/REDUCTASES FAMILY MEMBER"/>
    <property type="match status" value="1"/>
</dbReference>
<dbReference type="EMBL" id="CVRY01000007">
    <property type="protein sequence ID" value="CRL65093.1"/>
    <property type="molecule type" value="Genomic_DNA"/>
</dbReference>
<sequence length="249" mass="26438">MAMQIDFTLPNKVAVITGGAAGIGLSIAKMFIEKGAKVALLDRSEQVEQVAQQLNSAVGIQCDISSEDSVKKAVHSVLEEFDRIDILVNCAGIVALAPAESLSLEDWNKTLSVNLTGTFLLCQEVGRHMLQRGQGKIINLASQAGVIALPEHIAYCATKAGVIGMTQVLALEWAPKGLQINAISPTIVMTDLGKKAWEGEKGEKMKAQIPAQRFAEPEEIAAAAVFLASNASDMINGHNLVIDGGYSIQ</sequence>
<evidence type="ECO:0000313" key="5">
    <source>
        <dbReference type="EMBL" id="MBJ2118252.1"/>
    </source>
</evidence>
<dbReference type="Gene3D" id="3.40.50.720">
    <property type="entry name" value="NAD(P)-binding Rossmann-like Domain"/>
    <property type="match status" value="1"/>
</dbReference>
<dbReference type="CDD" id="cd05233">
    <property type="entry name" value="SDR_c"/>
    <property type="match status" value="1"/>
</dbReference>
<keyword evidence="2" id="KW-0560">Oxidoreductase</keyword>
<dbReference type="PRINTS" id="PR00080">
    <property type="entry name" value="SDRFAMILY"/>
</dbReference>
<protein>
    <submittedName>
        <fullName evidence="4">2-dehydro-3-deoxy-D-gluconate 5-dehydrogenase</fullName>
    </submittedName>
    <submittedName>
        <fullName evidence="5">D-threitol dehydrogenase</fullName>
    </submittedName>
</protein>
<dbReference type="GO" id="GO:0016616">
    <property type="term" value="F:oxidoreductase activity, acting on the CH-OH group of donors, NAD or NADP as acceptor"/>
    <property type="evidence" value="ECO:0007669"/>
    <property type="project" value="UniProtKB-ARBA"/>
</dbReference>
<dbReference type="PANTHER" id="PTHR42760:SF115">
    <property type="entry name" value="3-OXOACYL-[ACYL-CARRIER-PROTEIN] REDUCTASE FABG"/>
    <property type="match status" value="1"/>
</dbReference>
<dbReference type="PROSITE" id="PS00061">
    <property type="entry name" value="ADH_SHORT"/>
    <property type="match status" value="1"/>
</dbReference>
<keyword evidence="7" id="KW-1185">Reference proteome</keyword>
<dbReference type="GeneID" id="76524642"/>
<dbReference type="SUPFAM" id="SSF51735">
    <property type="entry name" value="NAD(P)-binding Rossmann-fold domains"/>
    <property type="match status" value="1"/>
</dbReference>
<dbReference type="Proteomes" id="UP000183920">
    <property type="component" value="Unassembled WGS sequence"/>
</dbReference>
<comment type="similarity">
    <text evidence="1">Belongs to the short-chain dehydrogenases/reductases (SDR) family.</text>
</comment>